<reference evidence="2 3" key="1">
    <citation type="submission" date="2018-06" db="EMBL/GenBank/DDBJ databases">
        <title>Genomic Encyclopedia of Type Strains, Phase III (KMG-III): the genomes of soil and plant-associated and newly described type strains.</title>
        <authorList>
            <person name="Whitman W."/>
        </authorList>
    </citation>
    <scope>NUCLEOTIDE SEQUENCE [LARGE SCALE GENOMIC DNA]</scope>
    <source>
        <strain evidence="2 3">CECT 7377</strain>
    </source>
</reference>
<sequence length="232" mass="27142">MTGDTCEQITLVLLMKENSYQGLPIQGTLDSNSLLYLDKLLNTINLSLLEHPRTYAIRVDLRLPGFDVYDDCLSRDEIISYNWDRINLMKRFIESLSAKVKAQTRRMCREGKRARPCTVRYAWVRERYTSRNDHYHVVLFFNKDRYYKAGQYSSDGSLASMIIDAWSSALGCSLASNSRLVEFPKDHGYFLNENDRNFSQQYSDLFHRISYMAKKRTKHYGEGRRCFGCSSR</sequence>
<dbReference type="InterPro" id="IPR057271">
    <property type="entry name" value="YagK_YfjJ_C"/>
</dbReference>
<evidence type="ECO:0000259" key="1">
    <source>
        <dbReference type="Pfam" id="PF11726"/>
    </source>
</evidence>
<evidence type="ECO:0000313" key="3">
    <source>
        <dbReference type="Proteomes" id="UP000252792"/>
    </source>
</evidence>
<evidence type="ECO:0000313" key="2">
    <source>
        <dbReference type="EMBL" id="RBP84703.1"/>
    </source>
</evidence>
<accession>A0A366JCJ7</accession>
<dbReference type="Pfam" id="PF11726">
    <property type="entry name" value="YagK_YfjJ_C"/>
    <property type="match status" value="1"/>
</dbReference>
<dbReference type="Proteomes" id="UP000252792">
    <property type="component" value="Unassembled WGS sequence"/>
</dbReference>
<dbReference type="RefSeq" id="WP_421930421.1">
    <property type="nucleotide sequence ID" value="NZ_RIZH01000003.1"/>
</dbReference>
<organism evidence="2 3">
    <name type="scientific">Marinomonas rhizomae</name>
    <dbReference type="NCBI Taxonomy" id="491948"/>
    <lineage>
        <taxon>Bacteria</taxon>
        <taxon>Pseudomonadati</taxon>
        <taxon>Pseudomonadota</taxon>
        <taxon>Gammaproteobacteria</taxon>
        <taxon>Oceanospirillales</taxon>
        <taxon>Oceanospirillaceae</taxon>
        <taxon>Marinomonas</taxon>
    </lineage>
</organism>
<protein>
    <submittedName>
        <fullName evidence="2">Uncharacterized protein DUF3296</fullName>
    </submittedName>
</protein>
<keyword evidence="3" id="KW-1185">Reference proteome</keyword>
<gene>
    <name evidence="2" type="ORF">DFP80_103176</name>
</gene>
<proteinExistence type="predicted"/>
<comment type="caution">
    <text evidence="2">The sequence shown here is derived from an EMBL/GenBank/DDBJ whole genome shotgun (WGS) entry which is preliminary data.</text>
</comment>
<dbReference type="EMBL" id="QNSE01000003">
    <property type="protein sequence ID" value="RBP84703.1"/>
    <property type="molecule type" value="Genomic_DNA"/>
</dbReference>
<dbReference type="AlphaFoldDB" id="A0A366JCJ7"/>
<name>A0A366JCJ7_9GAMM</name>
<feature type="domain" description="YagK/YfjJ C-terminal" evidence="1">
    <location>
        <begin position="50"/>
        <end position="230"/>
    </location>
</feature>